<accession>A0ABW4VSW9</accession>
<dbReference type="Pfam" id="PF11667">
    <property type="entry name" value="DUF3267"/>
    <property type="match status" value="1"/>
</dbReference>
<keyword evidence="1" id="KW-0472">Membrane</keyword>
<sequence>MNCWKTINFKKEYGLNWLRFISWFTGLLAFILLYVPTTIAHGGNQVNELGLIYLIIALFLLPPFNSFMHILPLILMNKRGKIIDKRKSKIIPLFTRYPCMQLSKMKFLLVALAPTVMITIPGVVLSFLIPEFYVYILLYTSIHIGITCIDFIYIIHIIKAPKESLVENSNDGFDILLKATN</sequence>
<keyword evidence="1" id="KW-0812">Transmembrane</keyword>
<name>A0ABW4VSW9_9BACI</name>
<feature type="transmembrane region" description="Helical" evidence="1">
    <location>
        <begin position="135"/>
        <end position="155"/>
    </location>
</feature>
<keyword evidence="3" id="KW-1185">Reference proteome</keyword>
<feature type="transmembrane region" description="Helical" evidence="1">
    <location>
        <begin position="20"/>
        <end position="39"/>
    </location>
</feature>
<protein>
    <submittedName>
        <fullName evidence="2">DUF3267 domain-containing protein</fullName>
    </submittedName>
</protein>
<comment type="caution">
    <text evidence="2">The sequence shown here is derived from an EMBL/GenBank/DDBJ whole genome shotgun (WGS) entry which is preliminary data.</text>
</comment>
<evidence type="ECO:0000313" key="3">
    <source>
        <dbReference type="Proteomes" id="UP001597383"/>
    </source>
</evidence>
<proteinExistence type="predicted"/>
<feature type="transmembrane region" description="Helical" evidence="1">
    <location>
        <begin position="51"/>
        <end position="76"/>
    </location>
</feature>
<dbReference type="RefSeq" id="WP_377554381.1">
    <property type="nucleotide sequence ID" value="NZ_JBHUHQ010000002.1"/>
</dbReference>
<dbReference type="EMBL" id="JBHUHQ010000002">
    <property type="protein sequence ID" value="MFD2042774.1"/>
    <property type="molecule type" value="Genomic_DNA"/>
</dbReference>
<reference evidence="3" key="1">
    <citation type="journal article" date="2019" name="Int. J. Syst. Evol. Microbiol.">
        <title>The Global Catalogue of Microorganisms (GCM) 10K type strain sequencing project: providing services to taxonomists for standard genome sequencing and annotation.</title>
        <authorList>
            <consortium name="The Broad Institute Genomics Platform"/>
            <consortium name="The Broad Institute Genome Sequencing Center for Infectious Disease"/>
            <person name="Wu L."/>
            <person name="Ma J."/>
        </authorList>
    </citation>
    <scope>NUCLEOTIDE SEQUENCE [LARGE SCALE GENOMIC DNA]</scope>
    <source>
        <strain evidence="3">R28</strain>
    </source>
</reference>
<gene>
    <name evidence="2" type="ORF">ACFSJF_00425</name>
</gene>
<evidence type="ECO:0000256" key="1">
    <source>
        <dbReference type="SAM" id="Phobius"/>
    </source>
</evidence>
<dbReference type="InterPro" id="IPR021683">
    <property type="entry name" value="DUF3267"/>
</dbReference>
<keyword evidence="1" id="KW-1133">Transmembrane helix</keyword>
<evidence type="ECO:0000313" key="2">
    <source>
        <dbReference type="EMBL" id="MFD2042774.1"/>
    </source>
</evidence>
<organism evidence="2 3">
    <name type="scientific">Ornithinibacillus salinisoli</name>
    <dbReference type="NCBI Taxonomy" id="1848459"/>
    <lineage>
        <taxon>Bacteria</taxon>
        <taxon>Bacillati</taxon>
        <taxon>Bacillota</taxon>
        <taxon>Bacilli</taxon>
        <taxon>Bacillales</taxon>
        <taxon>Bacillaceae</taxon>
        <taxon>Ornithinibacillus</taxon>
    </lineage>
</organism>
<dbReference type="Proteomes" id="UP001597383">
    <property type="component" value="Unassembled WGS sequence"/>
</dbReference>
<feature type="transmembrane region" description="Helical" evidence="1">
    <location>
        <begin position="107"/>
        <end position="129"/>
    </location>
</feature>